<organism evidence="1 2">
    <name type="scientific">Hibiscus sabdariffa</name>
    <name type="common">roselle</name>
    <dbReference type="NCBI Taxonomy" id="183260"/>
    <lineage>
        <taxon>Eukaryota</taxon>
        <taxon>Viridiplantae</taxon>
        <taxon>Streptophyta</taxon>
        <taxon>Embryophyta</taxon>
        <taxon>Tracheophyta</taxon>
        <taxon>Spermatophyta</taxon>
        <taxon>Magnoliopsida</taxon>
        <taxon>eudicotyledons</taxon>
        <taxon>Gunneridae</taxon>
        <taxon>Pentapetalae</taxon>
        <taxon>rosids</taxon>
        <taxon>malvids</taxon>
        <taxon>Malvales</taxon>
        <taxon>Malvaceae</taxon>
        <taxon>Malvoideae</taxon>
        <taxon>Hibiscus</taxon>
    </lineage>
</organism>
<dbReference type="Proteomes" id="UP001472677">
    <property type="component" value="Unassembled WGS sequence"/>
</dbReference>
<gene>
    <name evidence="1" type="ORF">V6N12_001550</name>
</gene>
<evidence type="ECO:0000313" key="2">
    <source>
        <dbReference type="Proteomes" id="UP001472677"/>
    </source>
</evidence>
<sequence length="126" mass="13523">MKILPTPTVAAARHSVGRRGLTSVWCATIINAFTVASSSPFFVWFHRGRPQTAQISPRSTPPRQGFRLRMNGRSWGSILVVGVEERGLLMGVGRYGEGLILGSRMEMVAGSGCLVKGPVGAGRGER</sequence>
<protein>
    <submittedName>
        <fullName evidence="1">Uncharacterized protein</fullName>
    </submittedName>
</protein>
<keyword evidence="2" id="KW-1185">Reference proteome</keyword>
<name>A0ABR1ZNL5_9ROSI</name>
<comment type="caution">
    <text evidence="1">The sequence shown here is derived from an EMBL/GenBank/DDBJ whole genome shotgun (WGS) entry which is preliminary data.</text>
</comment>
<reference evidence="1 2" key="1">
    <citation type="journal article" date="2024" name="G3 (Bethesda)">
        <title>Genome assembly of Hibiscus sabdariffa L. provides insights into metabolisms of medicinal natural products.</title>
        <authorList>
            <person name="Kim T."/>
        </authorList>
    </citation>
    <scope>NUCLEOTIDE SEQUENCE [LARGE SCALE GENOMIC DNA]</scope>
    <source>
        <strain evidence="1">TK-2024</strain>
        <tissue evidence="1">Old leaves</tissue>
    </source>
</reference>
<evidence type="ECO:0000313" key="1">
    <source>
        <dbReference type="EMBL" id="KAK8482283.1"/>
    </source>
</evidence>
<proteinExistence type="predicted"/>
<accession>A0ABR1ZNL5</accession>
<dbReference type="EMBL" id="JBBPBM010001750">
    <property type="protein sequence ID" value="KAK8482283.1"/>
    <property type="molecule type" value="Genomic_DNA"/>
</dbReference>